<feature type="non-terminal residue" evidence="2">
    <location>
        <position position="299"/>
    </location>
</feature>
<evidence type="ECO:0000313" key="3">
    <source>
        <dbReference type="Proteomes" id="UP001159405"/>
    </source>
</evidence>
<dbReference type="Proteomes" id="UP001159405">
    <property type="component" value="Unassembled WGS sequence"/>
</dbReference>
<comment type="caution">
    <text evidence="2">The sequence shown here is derived from an EMBL/GenBank/DDBJ whole genome shotgun (WGS) entry which is preliminary data.</text>
</comment>
<dbReference type="Gene3D" id="2.120.10.30">
    <property type="entry name" value="TolB, C-terminal domain"/>
    <property type="match status" value="1"/>
</dbReference>
<dbReference type="PROSITE" id="PS51120">
    <property type="entry name" value="LDLRB"/>
    <property type="match status" value="3"/>
</dbReference>
<sequence>VLLLLLLAVDPERPIWVQNIGYMYFKNHENFIVFAVHYSDLGRKHNSIDVGSFTIEGSRRCENTRIPVVLENRSIIHALCPHSTEEAVLRTWKPNGVETILISKSFTFLMRKCTPFEETRFVTSSRAENYLTRTPLLLYANRKDIRIFNANSRNESIIIDHLNDAIGVDFLFAEGIIFWADVNLKKIKRIRVSTGEVEDVISVDLKKPEGLAVDWIAGKLYWTDCGDGKWVTNRIEVANLDGSSRKVLFRKDLGLPRAIAVDPLLGYLFWTDWGEEPKLERSEMDGSNRRVIIRRNIHW</sequence>
<name>A0ABN8S6U2_9CNID</name>
<gene>
    <name evidence="2" type="ORF">PLOB_00037538</name>
</gene>
<dbReference type="InterPro" id="IPR011042">
    <property type="entry name" value="6-blade_b-propeller_TolB-like"/>
</dbReference>
<dbReference type="SUPFAM" id="SSF63825">
    <property type="entry name" value="YWTD domain"/>
    <property type="match status" value="1"/>
</dbReference>
<dbReference type="InterPro" id="IPR050778">
    <property type="entry name" value="Cueball_EGF_LRP_Nidogen"/>
</dbReference>
<dbReference type="InterPro" id="IPR000033">
    <property type="entry name" value="LDLR_classB_rpt"/>
</dbReference>
<organism evidence="2 3">
    <name type="scientific">Porites lobata</name>
    <dbReference type="NCBI Taxonomy" id="104759"/>
    <lineage>
        <taxon>Eukaryota</taxon>
        <taxon>Metazoa</taxon>
        <taxon>Cnidaria</taxon>
        <taxon>Anthozoa</taxon>
        <taxon>Hexacorallia</taxon>
        <taxon>Scleractinia</taxon>
        <taxon>Fungiina</taxon>
        <taxon>Poritidae</taxon>
        <taxon>Porites</taxon>
    </lineage>
</organism>
<keyword evidence="3" id="KW-1185">Reference proteome</keyword>
<feature type="repeat" description="LDL-receptor class B" evidence="1">
    <location>
        <begin position="175"/>
        <end position="217"/>
    </location>
</feature>
<feature type="repeat" description="LDL-receptor class B" evidence="1">
    <location>
        <begin position="218"/>
        <end position="265"/>
    </location>
</feature>
<dbReference type="SMART" id="SM00135">
    <property type="entry name" value="LY"/>
    <property type="match status" value="3"/>
</dbReference>
<accession>A0ABN8S6U2</accession>
<feature type="repeat" description="LDL-receptor class B" evidence="1">
    <location>
        <begin position="266"/>
        <end position="299"/>
    </location>
</feature>
<feature type="non-terminal residue" evidence="2">
    <location>
        <position position="1"/>
    </location>
</feature>
<evidence type="ECO:0000256" key="1">
    <source>
        <dbReference type="PROSITE-ProRule" id="PRU00461"/>
    </source>
</evidence>
<dbReference type="EMBL" id="CALNXK010000543">
    <property type="protein sequence ID" value="CAH3187447.1"/>
    <property type="molecule type" value="Genomic_DNA"/>
</dbReference>
<protein>
    <submittedName>
        <fullName evidence="2">Uncharacterized protein</fullName>
    </submittedName>
</protein>
<reference evidence="2 3" key="1">
    <citation type="submission" date="2022-05" db="EMBL/GenBank/DDBJ databases">
        <authorList>
            <consortium name="Genoscope - CEA"/>
            <person name="William W."/>
        </authorList>
    </citation>
    <scope>NUCLEOTIDE SEQUENCE [LARGE SCALE GENOMIC DNA]</scope>
</reference>
<dbReference type="Pfam" id="PF00058">
    <property type="entry name" value="Ldl_recept_b"/>
    <property type="match status" value="3"/>
</dbReference>
<dbReference type="PANTHER" id="PTHR46513">
    <property type="entry name" value="VITELLOGENIN RECEPTOR-LIKE PROTEIN-RELATED-RELATED"/>
    <property type="match status" value="1"/>
</dbReference>
<proteinExistence type="predicted"/>
<evidence type="ECO:0000313" key="2">
    <source>
        <dbReference type="EMBL" id="CAH3187447.1"/>
    </source>
</evidence>